<dbReference type="VEuPathDB" id="FungiDB:SPRG_19426"/>
<name>A0A067CQ44_SAPPC</name>
<accession>A0A067CQ44</accession>
<protein>
    <submittedName>
        <fullName evidence="1">Uncharacterized protein</fullName>
    </submittedName>
</protein>
<gene>
    <name evidence="1" type="ORF">SPRG_19426</name>
</gene>
<dbReference type="GeneID" id="24140805"/>
<sequence length="121" mass="13003">MPATTSTIAMRHSARLLHPAPVGQARRMAISAPRRMVLIAFSGTLVCRCTWRSPKASCTLPSALSGADPTSPGTARSFWHLRAVASILSSFSWTYERPSPSCVDASMSLMMALCSAPRSLH</sequence>
<keyword evidence="2" id="KW-1185">Reference proteome</keyword>
<dbReference type="Proteomes" id="UP000030745">
    <property type="component" value="Unassembled WGS sequence"/>
</dbReference>
<evidence type="ECO:0000313" key="1">
    <source>
        <dbReference type="EMBL" id="KDO32804.1"/>
    </source>
</evidence>
<dbReference type="RefSeq" id="XP_012196660.1">
    <property type="nucleotide sequence ID" value="XM_012341270.1"/>
</dbReference>
<proteinExistence type="predicted"/>
<dbReference type="AlphaFoldDB" id="A0A067CQ44"/>
<reference evidence="1 2" key="1">
    <citation type="journal article" date="2013" name="PLoS Genet.">
        <title>Distinctive expansion of potential virulence genes in the genome of the oomycete fish pathogen Saprolegnia parasitica.</title>
        <authorList>
            <person name="Jiang R.H."/>
            <person name="de Bruijn I."/>
            <person name="Haas B.J."/>
            <person name="Belmonte R."/>
            <person name="Lobach L."/>
            <person name="Christie J."/>
            <person name="van den Ackerveken G."/>
            <person name="Bottin A."/>
            <person name="Bulone V."/>
            <person name="Diaz-Moreno S.M."/>
            <person name="Dumas B."/>
            <person name="Fan L."/>
            <person name="Gaulin E."/>
            <person name="Govers F."/>
            <person name="Grenville-Briggs L.J."/>
            <person name="Horner N.R."/>
            <person name="Levin J.Z."/>
            <person name="Mammella M."/>
            <person name="Meijer H.J."/>
            <person name="Morris P."/>
            <person name="Nusbaum C."/>
            <person name="Oome S."/>
            <person name="Phillips A.J."/>
            <person name="van Rooyen D."/>
            <person name="Rzeszutek E."/>
            <person name="Saraiva M."/>
            <person name="Secombes C.J."/>
            <person name="Seidl M.F."/>
            <person name="Snel B."/>
            <person name="Stassen J.H."/>
            <person name="Sykes S."/>
            <person name="Tripathy S."/>
            <person name="van den Berg H."/>
            <person name="Vega-Arreguin J.C."/>
            <person name="Wawra S."/>
            <person name="Young S.K."/>
            <person name="Zeng Q."/>
            <person name="Dieguez-Uribeondo J."/>
            <person name="Russ C."/>
            <person name="Tyler B.M."/>
            <person name="van West P."/>
        </authorList>
    </citation>
    <scope>NUCLEOTIDE SEQUENCE [LARGE SCALE GENOMIC DNA]</scope>
    <source>
        <strain evidence="1 2">CBS 223.65</strain>
    </source>
</reference>
<dbReference type="EMBL" id="KK583194">
    <property type="protein sequence ID" value="KDO32804.1"/>
    <property type="molecule type" value="Genomic_DNA"/>
</dbReference>
<dbReference type="KEGG" id="spar:SPRG_19426"/>
<evidence type="ECO:0000313" key="2">
    <source>
        <dbReference type="Proteomes" id="UP000030745"/>
    </source>
</evidence>
<organism evidence="1 2">
    <name type="scientific">Saprolegnia parasitica (strain CBS 223.65)</name>
    <dbReference type="NCBI Taxonomy" id="695850"/>
    <lineage>
        <taxon>Eukaryota</taxon>
        <taxon>Sar</taxon>
        <taxon>Stramenopiles</taxon>
        <taxon>Oomycota</taxon>
        <taxon>Saprolegniomycetes</taxon>
        <taxon>Saprolegniales</taxon>
        <taxon>Saprolegniaceae</taxon>
        <taxon>Saprolegnia</taxon>
    </lineage>
</organism>